<feature type="transmembrane region" description="Helical" evidence="1">
    <location>
        <begin position="72"/>
        <end position="89"/>
    </location>
</feature>
<organism evidence="2 3">
    <name type="scientific">Flavobacterium amnicola</name>
    <dbReference type="NCBI Taxonomy" id="2506422"/>
    <lineage>
        <taxon>Bacteria</taxon>
        <taxon>Pseudomonadati</taxon>
        <taxon>Bacteroidota</taxon>
        <taxon>Flavobacteriia</taxon>
        <taxon>Flavobacteriales</taxon>
        <taxon>Flavobacteriaceae</taxon>
        <taxon>Flavobacterium</taxon>
    </lineage>
</organism>
<feature type="transmembrane region" description="Helical" evidence="1">
    <location>
        <begin position="21"/>
        <end position="40"/>
    </location>
</feature>
<feature type="transmembrane region" description="Helical" evidence="1">
    <location>
        <begin position="184"/>
        <end position="204"/>
    </location>
</feature>
<reference evidence="3" key="1">
    <citation type="submission" date="2019-01" db="EMBL/GenBank/DDBJ databases">
        <title>Cytophagaceae bacterium strain CAR-16.</title>
        <authorList>
            <person name="Chen W.-M."/>
        </authorList>
    </citation>
    <scope>NUCLEOTIDE SEQUENCE [LARGE SCALE GENOMIC DNA]</scope>
    <source>
        <strain evidence="3">LLJ-11</strain>
    </source>
</reference>
<feature type="transmembrane region" description="Helical" evidence="1">
    <location>
        <begin position="96"/>
        <end position="116"/>
    </location>
</feature>
<proteinExistence type="predicted"/>
<dbReference type="OrthoDB" id="1160166at2"/>
<dbReference type="InterPro" id="IPR025495">
    <property type="entry name" value="DUF4386"/>
</dbReference>
<keyword evidence="1" id="KW-0472">Membrane</keyword>
<evidence type="ECO:0000313" key="3">
    <source>
        <dbReference type="Proteomes" id="UP000290283"/>
    </source>
</evidence>
<dbReference type="AlphaFoldDB" id="A0A4Q1K5N4"/>
<evidence type="ECO:0000313" key="2">
    <source>
        <dbReference type="EMBL" id="RXR19136.1"/>
    </source>
</evidence>
<keyword evidence="1" id="KW-1133">Transmembrane helix</keyword>
<feature type="transmembrane region" description="Helical" evidence="1">
    <location>
        <begin position="151"/>
        <end position="172"/>
    </location>
</feature>
<keyword evidence="3" id="KW-1185">Reference proteome</keyword>
<accession>A0A4Q1K5N4</accession>
<feature type="transmembrane region" description="Helical" evidence="1">
    <location>
        <begin position="210"/>
        <end position="231"/>
    </location>
</feature>
<evidence type="ECO:0000256" key="1">
    <source>
        <dbReference type="SAM" id="Phobius"/>
    </source>
</evidence>
<sequence>MRQKLISASYKMISNKNLARIAGFCYLIVITTGLFSEVFVRQTLRVSNNALITAHNIQNNEMLFRWGFVTDLINFVVGLPTILIIYYLFKQTNKLLLQLAVTFVIIQTAIIGVNLLNQISPLLLLSNDTYLNTLQPDQLATLSLLSLNIQIQGYAIGLVFFGFYCIIVGYVIYKSNFIPKLFGVLYAITGLCYLVNSFTMFLSKGFQNPLFIYLAIPIFIGELSLCLWLLIKGIDTSKIVEK</sequence>
<comment type="caution">
    <text evidence="2">The sequence shown here is derived from an EMBL/GenBank/DDBJ whole genome shotgun (WGS) entry which is preliminary data.</text>
</comment>
<protein>
    <submittedName>
        <fullName evidence="2">DUF4386 domain-containing protein</fullName>
    </submittedName>
</protein>
<dbReference type="EMBL" id="SBKO01000002">
    <property type="protein sequence ID" value="RXR19136.1"/>
    <property type="molecule type" value="Genomic_DNA"/>
</dbReference>
<dbReference type="Proteomes" id="UP000290283">
    <property type="component" value="Unassembled WGS sequence"/>
</dbReference>
<dbReference type="Pfam" id="PF14329">
    <property type="entry name" value="DUF4386"/>
    <property type="match status" value="1"/>
</dbReference>
<gene>
    <name evidence="2" type="ORF">EQG63_06735</name>
</gene>
<name>A0A4Q1K5N4_9FLAO</name>
<keyword evidence="1" id="KW-0812">Transmembrane</keyword>